<dbReference type="InterPro" id="IPR013920">
    <property type="entry name" value="DUF1774_fun"/>
</dbReference>
<evidence type="ECO:0008006" key="4">
    <source>
        <dbReference type="Google" id="ProtNLM"/>
    </source>
</evidence>
<feature type="transmembrane region" description="Helical" evidence="1">
    <location>
        <begin position="230"/>
        <end position="255"/>
    </location>
</feature>
<evidence type="ECO:0000256" key="1">
    <source>
        <dbReference type="SAM" id="Phobius"/>
    </source>
</evidence>
<dbReference type="AlphaFoldDB" id="A0A9P8RNR8"/>
<sequence>MDRFHRLNPFSKRETFGRPQLIAYQIWTIITWLLVVVTGVYYTSHKPTEGSLKRRTIFGQSDAHPGPFTLDTIFVSIYWIVLWISQLYYIWQLFSSTTELVTSAANVGSHFIFFNLLTFGHIMLWVRSYFWFAELLLVINLFNVISLYFRNPKCERSIHVPVVTAPLAWIFVAIFWNGAVMVHADDLPARVLANVVIWGFLPISDERANAFSITALGVNQFHTKIIALQWIFAFAIMAALFILTLVVAVPGIFGFTFGIERGESRVVEEDRERQPLLDDR</sequence>
<keyword evidence="1" id="KW-0472">Membrane</keyword>
<proteinExistence type="predicted"/>
<dbReference type="PANTHER" id="PTHR37992:SF1">
    <property type="entry name" value="DUF1774-DOMAIN-CONTAINING PROTEIN"/>
    <property type="match status" value="1"/>
</dbReference>
<accession>A0A9P8RNR8</accession>
<keyword evidence="1" id="KW-1133">Transmembrane helix</keyword>
<protein>
    <recommendedName>
        <fullName evidence="4">DUF1774-domain-containing protein</fullName>
    </recommendedName>
</protein>
<feature type="transmembrane region" description="Helical" evidence="1">
    <location>
        <begin position="103"/>
        <end position="123"/>
    </location>
</feature>
<evidence type="ECO:0000313" key="2">
    <source>
        <dbReference type="EMBL" id="KAH0558705.1"/>
    </source>
</evidence>
<keyword evidence="1" id="KW-0812">Transmembrane</keyword>
<dbReference type="Proteomes" id="UP000750711">
    <property type="component" value="Unassembled WGS sequence"/>
</dbReference>
<comment type="caution">
    <text evidence="2">The sequence shown here is derived from an EMBL/GenBank/DDBJ whole genome shotgun (WGS) entry which is preliminary data.</text>
</comment>
<name>A0A9P8RNR8_9PEZI</name>
<keyword evidence="3" id="KW-1185">Reference proteome</keyword>
<reference evidence="2" key="1">
    <citation type="submission" date="2021-03" db="EMBL/GenBank/DDBJ databases">
        <title>Comparative genomics and phylogenomic investigation of the class Geoglossomycetes provide insights into ecological specialization and systematics.</title>
        <authorList>
            <person name="Melie T."/>
            <person name="Pirro S."/>
            <person name="Miller A.N."/>
            <person name="Quandt A."/>
        </authorList>
    </citation>
    <scope>NUCLEOTIDE SEQUENCE</scope>
    <source>
        <strain evidence="2">CAQ_001_2017</strain>
    </source>
</reference>
<evidence type="ECO:0000313" key="3">
    <source>
        <dbReference type="Proteomes" id="UP000750711"/>
    </source>
</evidence>
<feature type="transmembrane region" description="Helical" evidence="1">
    <location>
        <begin position="21"/>
        <end position="42"/>
    </location>
</feature>
<dbReference type="PANTHER" id="PTHR37992">
    <property type="entry name" value="EXPRESSED PROTEIN"/>
    <property type="match status" value="1"/>
</dbReference>
<feature type="transmembrane region" description="Helical" evidence="1">
    <location>
        <begin position="161"/>
        <end position="182"/>
    </location>
</feature>
<gene>
    <name evidence="2" type="ORF">GP486_004644</name>
</gene>
<dbReference type="Pfam" id="PF08611">
    <property type="entry name" value="DUF1774"/>
    <property type="match status" value="1"/>
</dbReference>
<organism evidence="2 3">
    <name type="scientific">Trichoglossum hirsutum</name>
    <dbReference type="NCBI Taxonomy" id="265104"/>
    <lineage>
        <taxon>Eukaryota</taxon>
        <taxon>Fungi</taxon>
        <taxon>Dikarya</taxon>
        <taxon>Ascomycota</taxon>
        <taxon>Pezizomycotina</taxon>
        <taxon>Geoglossomycetes</taxon>
        <taxon>Geoglossales</taxon>
        <taxon>Geoglossaceae</taxon>
        <taxon>Trichoglossum</taxon>
    </lineage>
</organism>
<dbReference type="EMBL" id="JAGHQM010000764">
    <property type="protein sequence ID" value="KAH0558705.1"/>
    <property type="molecule type" value="Genomic_DNA"/>
</dbReference>
<feature type="transmembrane region" description="Helical" evidence="1">
    <location>
        <begin position="129"/>
        <end position="149"/>
    </location>
</feature>
<feature type="transmembrane region" description="Helical" evidence="1">
    <location>
        <begin position="73"/>
        <end position="91"/>
    </location>
</feature>